<sequence length="221" mass="24864">MERYFSFEHAIPSPFAVRLAFCRLISRSYQKNAECQGTAWLLEAWGIGVKDAIDSKLCLGSCVSLRPTGAAWVREETEKVDVVRIDRLAPLKTGETPMAPNKRAVQCRLVFLPHMYASGLATWKSLFLVMTTFITAYNSMNRAKPSLEIFKGMVMDRRKASFHRQPLLHVLSRRDRINLNEKGERGALLCSPAAASPQYLGRKRPQCRASRAIPILPLASL</sequence>
<dbReference type="RefSeq" id="XP_060421422.1">
    <property type="nucleotide sequence ID" value="XM_060581229.1"/>
</dbReference>
<protein>
    <submittedName>
        <fullName evidence="1">Uncharacterized protein</fullName>
    </submittedName>
</protein>
<keyword evidence="2" id="KW-1185">Reference proteome</keyword>
<gene>
    <name evidence="1" type="ORF">BDP55DRAFT_80371</name>
</gene>
<accession>A0AAJ0EPN6</accession>
<organism evidence="1 2">
    <name type="scientific">Colletotrichum godetiae</name>
    <dbReference type="NCBI Taxonomy" id="1209918"/>
    <lineage>
        <taxon>Eukaryota</taxon>
        <taxon>Fungi</taxon>
        <taxon>Dikarya</taxon>
        <taxon>Ascomycota</taxon>
        <taxon>Pezizomycotina</taxon>
        <taxon>Sordariomycetes</taxon>
        <taxon>Hypocreomycetidae</taxon>
        <taxon>Glomerellales</taxon>
        <taxon>Glomerellaceae</taxon>
        <taxon>Colletotrichum</taxon>
        <taxon>Colletotrichum acutatum species complex</taxon>
    </lineage>
</organism>
<name>A0AAJ0EPN6_9PEZI</name>
<evidence type="ECO:0000313" key="1">
    <source>
        <dbReference type="EMBL" id="KAK1656658.1"/>
    </source>
</evidence>
<reference evidence="1" key="1">
    <citation type="submission" date="2021-06" db="EMBL/GenBank/DDBJ databases">
        <title>Comparative genomics, transcriptomics and evolutionary studies reveal genomic signatures of adaptation to plant cell wall in hemibiotrophic fungi.</title>
        <authorList>
            <consortium name="DOE Joint Genome Institute"/>
            <person name="Baroncelli R."/>
            <person name="Diaz J.F."/>
            <person name="Benocci T."/>
            <person name="Peng M."/>
            <person name="Battaglia E."/>
            <person name="Haridas S."/>
            <person name="Andreopoulos W."/>
            <person name="Labutti K."/>
            <person name="Pangilinan J."/>
            <person name="Floch G.L."/>
            <person name="Makela M.R."/>
            <person name="Henrissat B."/>
            <person name="Grigoriev I.V."/>
            <person name="Crouch J.A."/>
            <person name="De Vries R.P."/>
            <person name="Sukno S.A."/>
            <person name="Thon M.R."/>
        </authorList>
    </citation>
    <scope>NUCLEOTIDE SEQUENCE</scope>
    <source>
        <strain evidence="1">CBS 193.32</strain>
    </source>
</reference>
<comment type="caution">
    <text evidence="1">The sequence shown here is derived from an EMBL/GenBank/DDBJ whole genome shotgun (WGS) entry which is preliminary data.</text>
</comment>
<evidence type="ECO:0000313" key="2">
    <source>
        <dbReference type="Proteomes" id="UP001224890"/>
    </source>
</evidence>
<dbReference type="Proteomes" id="UP001224890">
    <property type="component" value="Unassembled WGS sequence"/>
</dbReference>
<proteinExistence type="predicted"/>
<dbReference type="AlphaFoldDB" id="A0AAJ0EPN6"/>
<dbReference type="GeneID" id="85465755"/>
<dbReference type="EMBL" id="JAHMHR010000135">
    <property type="protein sequence ID" value="KAK1656658.1"/>
    <property type="molecule type" value="Genomic_DNA"/>
</dbReference>